<evidence type="ECO:0000259" key="5">
    <source>
        <dbReference type="PROSITE" id="PS50931"/>
    </source>
</evidence>
<dbReference type="Gene3D" id="3.40.190.290">
    <property type="match status" value="1"/>
</dbReference>
<dbReference type="GO" id="GO:0003700">
    <property type="term" value="F:DNA-binding transcription factor activity"/>
    <property type="evidence" value="ECO:0007669"/>
    <property type="project" value="InterPro"/>
</dbReference>
<dbReference type="GO" id="GO:0003677">
    <property type="term" value="F:DNA binding"/>
    <property type="evidence" value="ECO:0007669"/>
    <property type="project" value="UniProtKB-KW"/>
</dbReference>
<dbReference type="RefSeq" id="WP_187031720.1">
    <property type="nucleotide sequence ID" value="NZ_AP023420.1"/>
</dbReference>
<dbReference type="InterPro" id="IPR005119">
    <property type="entry name" value="LysR_subst-bd"/>
</dbReference>
<dbReference type="Gene3D" id="1.10.10.10">
    <property type="entry name" value="Winged helix-like DNA-binding domain superfamily/Winged helix DNA-binding domain"/>
    <property type="match status" value="1"/>
</dbReference>
<dbReference type="PANTHER" id="PTHR30419:SF24">
    <property type="entry name" value="HTH-TYPE TRANSCRIPTIONAL REGULATOR CZCR"/>
    <property type="match status" value="1"/>
</dbReference>
<evidence type="ECO:0000256" key="4">
    <source>
        <dbReference type="ARBA" id="ARBA00023163"/>
    </source>
</evidence>
<dbReference type="InterPro" id="IPR036390">
    <property type="entry name" value="WH_DNA-bd_sf"/>
</dbReference>
<feature type="domain" description="HTH lysR-type" evidence="5">
    <location>
        <begin position="1"/>
        <end position="58"/>
    </location>
</feature>
<evidence type="ECO:0000256" key="1">
    <source>
        <dbReference type="ARBA" id="ARBA00009437"/>
    </source>
</evidence>
<dbReference type="InterPro" id="IPR000847">
    <property type="entry name" value="LysR_HTH_N"/>
</dbReference>
<keyword evidence="2" id="KW-0805">Transcription regulation</keyword>
<evidence type="ECO:0000313" key="7">
    <source>
        <dbReference type="Proteomes" id="UP000679848"/>
    </source>
</evidence>
<dbReference type="InterPro" id="IPR036388">
    <property type="entry name" value="WH-like_DNA-bd_sf"/>
</dbReference>
<sequence>MENSRYKAFVASVETGSFSKAAEKINYTPSGVCQLVNALEKELGFPLLIRDKKGVRPTSDGETVLLAVRDLLQQEDRLSQISAEIRGLNIGNITISAYSSIATHWLPSVIKNFQEAYPRIHIRMMEGIRQENIKWLEEKVVDLAFCSYEEPMEYDWIPLAEDPMVAVLPADHPLAHSPSYPLANCQYEKFIMPALGQDDDVTALFRRHHLSPQIAFTTLENFAATALIEQGMGMSIMNSLITQRWQFHVAKLPLSPPQSITLGIALPSLRQASPAVKRFVNYAVQRLDKLSAP</sequence>
<proteinExistence type="inferred from homology"/>
<dbReference type="InterPro" id="IPR050950">
    <property type="entry name" value="HTH-type_LysR_regulators"/>
</dbReference>
<comment type="similarity">
    <text evidence="1">Belongs to the LysR transcriptional regulatory family.</text>
</comment>
<dbReference type="EMBL" id="AP023420">
    <property type="protein sequence ID" value="BCK83090.1"/>
    <property type="molecule type" value="Genomic_DNA"/>
</dbReference>
<dbReference type="KEGG" id="pfaa:MM59RIKEN_04090"/>
<accession>A0A810Q4T8</accession>
<dbReference type="PROSITE" id="PS50931">
    <property type="entry name" value="HTH_LYSR"/>
    <property type="match status" value="1"/>
</dbReference>
<gene>
    <name evidence="6" type="ORF">MM59RIKEN_04090</name>
</gene>
<dbReference type="CDD" id="cd05466">
    <property type="entry name" value="PBP2_LTTR_substrate"/>
    <property type="match status" value="1"/>
</dbReference>
<protein>
    <submittedName>
        <fullName evidence="6">LysR family transcriptional regulator</fullName>
    </submittedName>
</protein>
<reference evidence="6" key="1">
    <citation type="submission" date="2020-09" db="EMBL/GenBank/DDBJ databases">
        <title>New species isolated from human feces.</title>
        <authorList>
            <person name="Kitahara M."/>
            <person name="Shigeno Y."/>
            <person name="Shime M."/>
            <person name="Matsumoto Y."/>
            <person name="Nakamura S."/>
            <person name="Motooka D."/>
            <person name="Fukuoka S."/>
            <person name="Nishikawa H."/>
            <person name="Benno Y."/>
        </authorList>
    </citation>
    <scope>NUCLEOTIDE SEQUENCE</scope>
    <source>
        <strain evidence="6">MM59</strain>
    </source>
</reference>
<organism evidence="6 7">
    <name type="scientific">Pusillibacter faecalis</name>
    <dbReference type="NCBI Taxonomy" id="2714358"/>
    <lineage>
        <taxon>Bacteria</taxon>
        <taxon>Bacillati</taxon>
        <taxon>Bacillota</taxon>
        <taxon>Clostridia</taxon>
        <taxon>Eubacteriales</taxon>
        <taxon>Oscillospiraceae</taxon>
        <taxon>Pusillibacter</taxon>
    </lineage>
</organism>
<evidence type="ECO:0000256" key="2">
    <source>
        <dbReference type="ARBA" id="ARBA00023015"/>
    </source>
</evidence>
<dbReference type="SUPFAM" id="SSF53850">
    <property type="entry name" value="Periplasmic binding protein-like II"/>
    <property type="match status" value="1"/>
</dbReference>
<dbReference type="AlphaFoldDB" id="A0A810Q4T8"/>
<evidence type="ECO:0000256" key="3">
    <source>
        <dbReference type="ARBA" id="ARBA00023125"/>
    </source>
</evidence>
<dbReference type="GO" id="GO:0005829">
    <property type="term" value="C:cytosol"/>
    <property type="evidence" value="ECO:0007669"/>
    <property type="project" value="TreeGrafter"/>
</dbReference>
<dbReference type="Proteomes" id="UP000679848">
    <property type="component" value="Chromosome"/>
</dbReference>
<dbReference type="SUPFAM" id="SSF46785">
    <property type="entry name" value="Winged helix' DNA-binding domain"/>
    <property type="match status" value="1"/>
</dbReference>
<dbReference type="PANTHER" id="PTHR30419">
    <property type="entry name" value="HTH-TYPE TRANSCRIPTIONAL REGULATOR YBHD"/>
    <property type="match status" value="1"/>
</dbReference>
<keyword evidence="4" id="KW-0804">Transcription</keyword>
<dbReference type="Pfam" id="PF00126">
    <property type="entry name" value="HTH_1"/>
    <property type="match status" value="1"/>
</dbReference>
<name>A0A810Q4T8_9FIRM</name>
<evidence type="ECO:0000313" key="6">
    <source>
        <dbReference type="EMBL" id="BCK83090.1"/>
    </source>
</evidence>
<keyword evidence="7" id="KW-1185">Reference proteome</keyword>
<dbReference type="Pfam" id="PF03466">
    <property type="entry name" value="LysR_substrate"/>
    <property type="match status" value="1"/>
</dbReference>
<keyword evidence="3" id="KW-0238">DNA-binding</keyword>